<sequence>MIKIYTLSFFMLYLFNTAPAQDLKAETEFLTWFFTKERKTTDSVLFLNDYDKGTNHQFKNNLKGDTIYDRFTSYPIKESIIYLLSEKERKYVEKELKETKSRNIPTKILPDMKIVKRKTIYAAFTKETDGWEELQKKNLLNFYSFKKPILLKDNTICIFEYTYNCGSLCSRGATNIYKKENGEWIPWKPLYRWIS</sequence>
<evidence type="ECO:0000256" key="1">
    <source>
        <dbReference type="SAM" id="SignalP"/>
    </source>
</evidence>
<accession>A0A7W8YPP2</accession>
<dbReference type="RefSeq" id="WP_183865666.1">
    <property type="nucleotide sequence ID" value="NZ_JACHCF010000001.1"/>
</dbReference>
<evidence type="ECO:0000313" key="3">
    <source>
        <dbReference type="Proteomes" id="UP000537718"/>
    </source>
</evidence>
<reference evidence="2 3" key="1">
    <citation type="submission" date="2020-08" db="EMBL/GenBank/DDBJ databases">
        <title>Genomic Encyclopedia of Type Strains, Phase IV (KMG-V): Genome sequencing to study the core and pangenomes of soil and plant-associated prokaryotes.</title>
        <authorList>
            <person name="Whitman W."/>
        </authorList>
    </citation>
    <scope>NUCLEOTIDE SEQUENCE [LARGE SCALE GENOMIC DNA]</scope>
    <source>
        <strain evidence="2 3">MP7CTX6</strain>
    </source>
</reference>
<keyword evidence="1" id="KW-0732">Signal</keyword>
<name>A0A7W8YPP2_9SPHI</name>
<feature type="chain" id="PRO_5031462359" evidence="1">
    <location>
        <begin position="21"/>
        <end position="195"/>
    </location>
</feature>
<evidence type="ECO:0000313" key="2">
    <source>
        <dbReference type="EMBL" id="MBB5619541.1"/>
    </source>
</evidence>
<organism evidence="2 3">
    <name type="scientific">Pedobacter cryoconitis</name>
    <dbReference type="NCBI Taxonomy" id="188932"/>
    <lineage>
        <taxon>Bacteria</taxon>
        <taxon>Pseudomonadati</taxon>
        <taxon>Bacteroidota</taxon>
        <taxon>Sphingobacteriia</taxon>
        <taxon>Sphingobacteriales</taxon>
        <taxon>Sphingobacteriaceae</taxon>
        <taxon>Pedobacter</taxon>
    </lineage>
</organism>
<feature type="signal peptide" evidence="1">
    <location>
        <begin position="1"/>
        <end position="20"/>
    </location>
</feature>
<comment type="caution">
    <text evidence="2">The sequence shown here is derived from an EMBL/GenBank/DDBJ whole genome shotgun (WGS) entry which is preliminary data.</text>
</comment>
<proteinExistence type="predicted"/>
<dbReference type="Proteomes" id="UP000537718">
    <property type="component" value="Unassembled WGS sequence"/>
</dbReference>
<protein>
    <submittedName>
        <fullName evidence="2">Uncharacterized protein</fullName>
    </submittedName>
</protein>
<dbReference type="EMBL" id="JACHCF010000001">
    <property type="protein sequence ID" value="MBB5619541.1"/>
    <property type="molecule type" value="Genomic_DNA"/>
</dbReference>
<gene>
    <name evidence="2" type="ORF">HDE69_000577</name>
</gene>
<dbReference type="AlphaFoldDB" id="A0A7W8YPP2"/>